<evidence type="ECO:0000313" key="2">
    <source>
        <dbReference type="EMBL" id="EER07811.1"/>
    </source>
</evidence>
<dbReference type="GeneID" id="9043016"/>
<sequence length="130" mass="14761">MMFTLIIALLTVHSLARPPPPNGKYAKKVSNVTTVGASFAAEEPEVELSVSCGVGKYYESLPLKVVRTRFDVFEIAHSDTNPYRAYLAYIRMVCPRLQLKEPDFHTFYYHGYTNTIKTRVLDGIITLEKE</sequence>
<feature type="signal peptide" evidence="1">
    <location>
        <begin position="1"/>
        <end position="16"/>
    </location>
</feature>
<dbReference type="Proteomes" id="UP000007800">
    <property type="component" value="Unassembled WGS sequence"/>
</dbReference>
<dbReference type="OMA" id="YLAYIRM"/>
<evidence type="ECO:0000313" key="3">
    <source>
        <dbReference type="Proteomes" id="UP000007800"/>
    </source>
</evidence>
<dbReference type="RefSeq" id="XP_002775995.1">
    <property type="nucleotide sequence ID" value="XM_002775949.1"/>
</dbReference>
<protein>
    <submittedName>
        <fullName evidence="2">Uncharacterized protein</fullName>
    </submittedName>
</protein>
<dbReference type="AlphaFoldDB" id="C5L626"/>
<reference evidence="2 3" key="1">
    <citation type="submission" date="2008-07" db="EMBL/GenBank/DDBJ databases">
        <authorList>
            <person name="El-Sayed N."/>
            <person name="Caler E."/>
            <person name="Inman J."/>
            <person name="Amedeo P."/>
            <person name="Hass B."/>
            <person name="Wortman J."/>
        </authorList>
    </citation>
    <scope>NUCLEOTIDE SEQUENCE [LARGE SCALE GENOMIC DNA]</scope>
    <source>
        <strain evidence="3">ATCC 50983 / TXsc</strain>
    </source>
</reference>
<feature type="chain" id="PRO_5002954289" evidence="1">
    <location>
        <begin position="17"/>
        <end position="130"/>
    </location>
</feature>
<keyword evidence="3" id="KW-1185">Reference proteome</keyword>
<organism evidence="3">
    <name type="scientific">Perkinsus marinus (strain ATCC 50983 / TXsc)</name>
    <dbReference type="NCBI Taxonomy" id="423536"/>
    <lineage>
        <taxon>Eukaryota</taxon>
        <taxon>Sar</taxon>
        <taxon>Alveolata</taxon>
        <taxon>Perkinsozoa</taxon>
        <taxon>Perkinsea</taxon>
        <taxon>Perkinsida</taxon>
        <taxon>Perkinsidae</taxon>
        <taxon>Perkinsus</taxon>
    </lineage>
</organism>
<keyword evidence="1" id="KW-0732">Signal</keyword>
<dbReference type="InParanoid" id="C5L626"/>
<evidence type="ECO:0000256" key="1">
    <source>
        <dbReference type="SAM" id="SignalP"/>
    </source>
</evidence>
<dbReference type="EMBL" id="GG679680">
    <property type="protein sequence ID" value="EER07811.1"/>
    <property type="molecule type" value="Genomic_DNA"/>
</dbReference>
<accession>C5L626</accession>
<proteinExistence type="predicted"/>
<gene>
    <name evidence="2" type="ORF">Pmar_PMAR022018</name>
</gene>
<name>C5L626_PERM5</name>